<sequence length="243" mass="27569">MPCGHKQKGICSKPIERCLQEIVRSLPCGHSIKTVCWNTTPPCTTVVEKMLLCGHMHPVRCSEGIGSILFATKKPKYSIHFVRTCKWFPCSIAKNKFQLCQWKCKAEPLKMLHCGHEIRLPCAQQIDKSITCTALINYTLPCHHMVTIRCSEQEIKAQGKCKIKCGSPVDGGHYCSLPCHDRRTVHACKETVSKQLRCGHTKVQFLCCNICPVELFKLLIFIILRTCRVSVSQAKKYALHPYR</sequence>
<accession>A0ABQ9YYW4</accession>
<dbReference type="Proteomes" id="UP001234178">
    <property type="component" value="Unassembled WGS sequence"/>
</dbReference>
<protein>
    <recommendedName>
        <fullName evidence="3">NFX1-type zinc finger-containing protein</fullName>
    </recommendedName>
</protein>
<keyword evidence="2" id="KW-1185">Reference proteome</keyword>
<name>A0ABQ9YYW4_9CRUS</name>
<proteinExistence type="predicted"/>
<dbReference type="EMBL" id="JAOYFB010000002">
    <property type="protein sequence ID" value="KAK4005842.1"/>
    <property type="molecule type" value="Genomic_DNA"/>
</dbReference>
<reference evidence="1 2" key="1">
    <citation type="journal article" date="2023" name="Nucleic Acids Res.">
        <title>The hologenome of Daphnia magna reveals possible DNA methylation and microbiome-mediated evolution of the host genome.</title>
        <authorList>
            <person name="Chaturvedi A."/>
            <person name="Li X."/>
            <person name="Dhandapani V."/>
            <person name="Marshall H."/>
            <person name="Kissane S."/>
            <person name="Cuenca-Cambronero M."/>
            <person name="Asole G."/>
            <person name="Calvet F."/>
            <person name="Ruiz-Romero M."/>
            <person name="Marangio P."/>
            <person name="Guigo R."/>
            <person name="Rago D."/>
            <person name="Mirbahai L."/>
            <person name="Eastwood N."/>
            <person name="Colbourne J.K."/>
            <person name="Zhou J."/>
            <person name="Mallon E."/>
            <person name="Orsini L."/>
        </authorList>
    </citation>
    <scope>NUCLEOTIDE SEQUENCE [LARGE SCALE GENOMIC DNA]</scope>
    <source>
        <strain evidence="1">LRV0_1</strain>
    </source>
</reference>
<organism evidence="1 2">
    <name type="scientific">Daphnia magna</name>
    <dbReference type="NCBI Taxonomy" id="35525"/>
    <lineage>
        <taxon>Eukaryota</taxon>
        <taxon>Metazoa</taxon>
        <taxon>Ecdysozoa</taxon>
        <taxon>Arthropoda</taxon>
        <taxon>Crustacea</taxon>
        <taxon>Branchiopoda</taxon>
        <taxon>Diplostraca</taxon>
        <taxon>Cladocera</taxon>
        <taxon>Anomopoda</taxon>
        <taxon>Daphniidae</taxon>
        <taxon>Daphnia</taxon>
    </lineage>
</organism>
<evidence type="ECO:0000313" key="2">
    <source>
        <dbReference type="Proteomes" id="UP001234178"/>
    </source>
</evidence>
<evidence type="ECO:0000313" key="1">
    <source>
        <dbReference type="EMBL" id="KAK4005842.1"/>
    </source>
</evidence>
<gene>
    <name evidence="1" type="ORF">OUZ56_010965</name>
</gene>
<comment type="caution">
    <text evidence="1">The sequence shown here is derived from an EMBL/GenBank/DDBJ whole genome shotgun (WGS) entry which is preliminary data.</text>
</comment>
<evidence type="ECO:0008006" key="3">
    <source>
        <dbReference type="Google" id="ProtNLM"/>
    </source>
</evidence>